<dbReference type="SUPFAM" id="SSF49503">
    <property type="entry name" value="Cupredoxins"/>
    <property type="match status" value="1"/>
</dbReference>
<organism evidence="2 3">
    <name type="scientific">Corynebacterium flavescens</name>
    <dbReference type="NCBI Taxonomy" id="28028"/>
    <lineage>
        <taxon>Bacteria</taxon>
        <taxon>Bacillati</taxon>
        <taxon>Actinomycetota</taxon>
        <taxon>Actinomycetes</taxon>
        <taxon>Mycobacteriales</taxon>
        <taxon>Corynebacteriaceae</taxon>
        <taxon>Corynebacterium</taxon>
    </lineage>
</organism>
<dbReference type="Proteomes" id="UP000185479">
    <property type="component" value="Chromosome"/>
</dbReference>
<keyword evidence="3" id="KW-1185">Reference proteome</keyword>
<dbReference type="KEGG" id="cfc:CFLV_05085"/>
<proteinExistence type="predicted"/>
<dbReference type="STRING" id="28028.CFLV_05085"/>
<dbReference type="OrthoDB" id="345021at2"/>
<reference evidence="2 3" key="1">
    <citation type="submission" date="2014-08" db="EMBL/GenBank/DDBJ databases">
        <title>Complete genome sequence of Corynebacterium flavescens OJ8(T)(=DSM 20296(T)), isolated from cheese.</title>
        <authorList>
            <person name="Ruckert C."/>
            <person name="Albersmeier A."/>
            <person name="Winkler A."/>
            <person name="Kalinowski J."/>
        </authorList>
    </citation>
    <scope>NUCLEOTIDE SEQUENCE [LARGE SCALE GENOMIC DNA]</scope>
    <source>
        <strain evidence="2 3">OJ8</strain>
    </source>
</reference>
<dbReference type="Gene3D" id="2.60.40.420">
    <property type="entry name" value="Cupredoxins - blue copper proteins"/>
    <property type="match status" value="1"/>
</dbReference>
<evidence type="ECO:0000313" key="2">
    <source>
        <dbReference type="EMBL" id="APT86615.1"/>
    </source>
</evidence>
<dbReference type="Pfam" id="PF13473">
    <property type="entry name" value="Cupredoxin_1"/>
    <property type="match status" value="1"/>
</dbReference>
<accession>A0A1L7CLD8</accession>
<dbReference type="InterPro" id="IPR028096">
    <property type="entry name" value="EfeO_Cupredoxin"/>
</dbReference>
<gene>
    <name evidence="2" type="ORF">CFLV_05085</name>
</gene>
<feature type="domain" description="EfeO-type cupredoxin-like" evidence="1">
    <location>
        <begin position="24"/>
        <end position="88"/>
    </location>
</feature>
<dbReference type="RefSeq" id="WP_075729611.1">
    <property type="nucleotide sequence ID" value="NZ_BJNB01000001.1"/>
</dbReference>
<sequence>MALLAVLGVAGVNLLHERRAPTPADQIFAVDVDVEGMHFIPDSVEVPAGKYLVIDLHNGDDQAHDLKVGDVETGRIEPGKSAKLNVGTVTKPIAGYCTIAGHKMRGMTFEVGVAQA</sequence>
<evidence type="ECO:0000313" key="3">
    <source>
        <dbReference type="Proteomes" id="UP000185479"/>
    </source>
</evidence>
<dbReference type="GeneID" id="82880088"/>
<dbReference type="AlphaFoldDB" id="A0A1L7CLD8"/>
<evidence type="ECO:0000259" key="1">
    <source>
        <dbReference type="Pfam" id="PF13473"/>
    </source>
</evidence>
<dbReference type="EMBL" id="CP009246">
    <property type="protein sequence ID" value="APT86615.1"/>
    <property type="molecule type" value="Genomic_DNA"/>
</dbReference>
<dbReference type="InterPro" id="IPR008972">
    <property type="entry name" value="Cupredoxin"/>
</dbReference>
<protein>
    <recommendedName>
        <fullName evidence="1">EfeO-type cupredoxin-like domain-containing protein</fullName>
    </recommendedName>
</protein>
<name>A0A1L7CLD8_CORFL</name>